<protein>
    <submittedName>
        <fullName evidence="1">Uncharacterized protein</fullName>
    </submittedName>
</protein>
<dbReference type="EMBL" id="JARJLG010000114">
    <property type="protein sequence ID" value="KAJ7743015.1"/>
    <property type="molecule type" value="Genomic_DNA"/>
</dbReference>
<dbReference type="Proteomes" id="UP001215280">
    <property type="component" value="Unassembled WGS sequence"/>
</dbReference>
<sequence>MSNASFLLNLNSGSWGSSSSSSWQSLARNFEGEGGFLSQAQIVGDFLGHKTEQHNATLGYCQIWLAQLKSPLQATRSMEYRCRPGIPYSRWRFMEYYPIPKGDGPQSDSMCHLFHMSIFHPKIPKALGCGEQRLLKSNILQRLDKGGQRPELFFWDMPPNIVPILPSKSLRAPVAWLIQRSL</sequence>
<dbReference type="AlphaFoldDB" id="A0AAD7IH80"/>
<keyword evidence="2" id="KW-1185">Reference proteome</keyword>
<comment type="caution">
    <text evidence="1">The sequence shown here is derived from an EMBL/GenBank/DDBJ whole genome shotgun (WGS) entry which is preliminary data.</text>
</comment>
<organism evidence="1 2">
    <name type="scientific">Mycena maculata</name>
    <dbReference type="NCBI Taxonomy" id="230809"/>
    <lineage>
        <taxon>Eukaryota</taxon>
        <taxon>Fungi</taxon>
        <taxon>Dikarya</taxon>
        <taxon>Basidiomycota</taxon>
        <taxon>Agaricomycotina</taxon>
        <taxon>Agaricomycetes</taxon>
        <taxon>Agaricomycetidae</taxon>
        <taxon>Agaricales</taxon>
        <taxon>Marasmiineae</taxon>
        <taxon>Mycenaceae</taxon>
        <taxon>Mycena</taxon>
    </lineage>
</organism>
<evidence type="ECO:0000313" key="1">
    <source>
        <dbReference type="EMBL" id="KAJ7743015.1"/>
    </source>
</evidence>
<reference evidence="1" key="1">
    <citation type="submission" date="2023-03" db="EMBL/GenBank/DDBJ databases">
        <title>Massive genome expansion in bonnet fungi (Mycena s.s.) driven by repeated elements and novel gene families across ecological guilds.</title>
        <authorList>
            <consortium name="Lawrence Berkeley National Laboratory"/>
            <person name="Harder C.B."/>
            <person name="Miyauchi S."/>
            <person name="Viragh M."/>
            <person name="Kuo A."/>
            <person name="Thoen E."/>
            <person name="Andreopoulos B."/>
            <person name="Lu D."/>
            <person name="Skrede I."/>
            <person name="Drula E."/>
            <person name="Henrissat B."/>
            <person name="Morin E."/>
            <person name="Kohler A."/>
            <person name="Barry K."/>
            <person name="LaButti K."/>
            <person name="Morin E."/>
            <person name="Salamov A."/>
            <person name="Lipzen A."/>
            <person name="Mereny Z."/>
            <person name="Hegedus B."/>
            <person name="Baldrian P."/>
            <person name="Stursova M."/>
            <person name="Weitz H."/>
            <person name="Taylor A."/>
            <person name="Grigoriev I.V."/>
            <person name="Nagy L.G."/>
            <person name="Martin F."/>
            <person name="Kauserud H."/>
        </authorList>
    </citation>
    <scope>NUCLEOTIDE SEQUENCE</scope>
    <source>
        <strain evidence="1">CBHHK188m</strain>
    </source>
</reference>
<proteinExistence type="predicted"/>
<accession>A0AAD7IH80</accession>
<gene>
    <name evidence="1" type="ORF">DFH07DRAFT_777506</name>
</gene>
<evidence type="ECO:0000313" key="2">
    <source>
        <dbReference type="Proteomes" id="UP001215280"/>
    </source>
</evidence>
<name>A0AAD7IH80_9AGAR</name>